<feature type="transmembrane region" description="Helical" evidence="2">
    <location>
        <begin position="28"/>
        <end position="54"/>
    </location>
</feature>
<feature type="transmembrane region" description="Helical" evidence="2">
    <location>
        <begin position="147"/>
        <end position="170"/>
    </location>
</feature>
<organism evidence="3 4">
    <name type="scientific">Orchesella dallaii</name>
    <dbReference type="NCBI Taxonomy" id="48710"/>
    <lineage>
        <taxon>Eukaryota</taxon>
        <taxon>Metazoa</taxon>
        <taxon>Ecdysozoa</taxon>
        <taxon>Arthropoda</taxon>
        <taxon>Hexapoda</taxon>
        <taxon>Collembola</taxon>
        <taxon>Entomobryomorpha</taxon>
        <taxon>Entomobryoidea</taxon>
        <taxon>Orchesellidae</taxon>
        <taxon>Orchesellinae</taxon>
        <taxon>Orchesella</taxon>
    </lineage>
</organism>
<feature type="transmembrane region" description="Helical" evidence="2">
    <location>
        <begin position="219"/>
        <end position="243"/>
    </location>
</feature>
<feature type="region of interest" description="Disordered" evidence="1">
    <location>
        <begin position="259"/>
        <end position="285"/>
    </location>
</feature>
<gene>
    <name evidence="3" type="ORF">ODALV1_LOCUS26017</name>
</gene>
<evidence type="ECO:0000313" key="4">
    <source>
        <dbReference type="Proteomes" id="UP001642540"/>
    </source>
</evidence>
<keyword evidence="2" id="KW-1133">Transmembrane helix</keyword>
<evidence type="ECO:0000256" key="1">
    <source>
        <dbReference type="SAM" id="MobiDB-lite"/>
    </source>
</evidence>
<feature type="transmembrane region" description="Helical" evidence="2">
    <location>
        <begin position="177"/>
        <end position="199"/>
    </location>
</feature>
<feature type="compositionally biased region" description="Polar residues" evidence="1">
    <location>
        <begin position="268"/>
        <end position="278"/>
    </location>
</feature>
<dbReference type="EMBL" id="CAXLJM020000108">
    <property type="protein sequence ID" value="CAL8135517.1"/>
    <property type="molecule type" value="Genomic_DNA"/>
</dbReference>
<keyword evidence="4" id="KW-1185">Reference proteome</keyword>
<keyword evidence="2" id="KW-0472">Membrane</keyword>
<reference evidence="3 4" key="1">
    <citation type="submission" date="2024-08" db="EMBL/GenBank/DDBJ databases">
        <authorList>
            <person name="Cucini C."/>
            <person name="Frati F."/>
        </authorList>
    </citation>
    <scope>NUCLEOTIDE SEQUENCE [LARGE SCALE GENOMIC DNA]</scope>
</reference>
<name>A0ABP1RTM2_9HEXA</name>
<comment type="caution">
    <text evidence="3">The sequence shown here is derived from an EMBL/GenBank/DDBJ whole genome shotgun (WGS) entry which is preliminary data.</text>
</comment>
<protein>
    <submittedName>
        <fullName evidence="3">Uncharacterized protein</fullName>
    </submittedName>
</protein>
<keyword evidence="2" id="KW-0812">Transmembrane</keyword>
<proteinExistence type="predicted"/>
<accession>A0ABP1RTM2</accession>
<dbReference type="Proteomes" id="UP001642540">
    <property type="component" value="Unassembled WGS sequence"/>
</dbReference>
<evidence type="ECO:0000313" key="3">
    <source>
        <dbReference type="EMBL" id="CAL8135517.1"/>
    </source>
</evidence>
<evidence type="ECO:0000256" key="2">
    <source>
        <dbReference type="SAM" id="Phobius"/>
    </source>
</evidence>
<sequence>MSNLDRVREYFEKIIDWTCLEKLNLRKIVIILLIFDYISTVCMLVPTMALHFVYVHPAGRSGFVDRKWVRHVDIFKYRRFQSWELIHPIDWDEGDRKKIDSTRFKLDKDCSTYDVGSSIPGDPGDYLKEVAGHPTSSGYNRTLSYVITLWTAAISMFYFSCPILLLALWWKVQTTGLVIFYILVQLFPMALLVASASFASLPMMCAMDIIYGRQYLRSFLIAFIVVVWLYEIVKFVILILFCVEQHLAKKRKGYGFRKRRHRTGQVVPESSVSESTADAGNHPDHDNFDVERAVAMERKRELRRERKTNPILGHSIALQILQIGSALPPGENDGAPRSSMVADTADNLNASPLKHNVSFSQFN</sequence>